<evidence type="ECO:0000313" key="1">
    <source>
        <dbReference type="EMBL" id="UUZ46491.1"/>
    </source>
</evidence>
<dbReference type="Proteomes" id="UP001059663">
    <property type="component" value="Chromosome"/>
</dbReference>
<dbReference type="EMBL" id="CP087977">
    <property type="protein sequence ID" value="UUZ46491.1"/>
    <property type="molecule type" value="Genomic_DNA"/>
</dbReference>
<reference evidence="1" key="1">
    <citation type="submission" date="2021-11" db="EMBL/GenBank/DDBJ databases">
        <title>Study of the species diversity of bacterial strains isolated from a unique natural object - Shulgan-Tash cave (Bashkiria).</title>
        <authorList>
            <person name="Sazanova A.L."/>
            <person name="Chirak E.R."/>
            <person name="Safronova V.I."/>
        </authorList>
    </citation>
    <scope>NUCLEOTIDE SEQUENCE</scope>
    <source>
        <strain evidence="1">P1</strain>
    </source>
</reference>
<organism evidence="1 2">
    <name type="scientific">Janibacter limosus</name>
    <dbReference type="NCBI Taxonomy" id="53458"/>
    <lineage>
        <taxon>Bacteria</taxon>
        <taxon>Bacillati</taxon>
        <taxon>Actinomycetota</taxon>
        <taxon>Actinomycetes</taxon>
        <taxon>Micrococcales</taxon>
        <taxon>Intrasporangiaceae</taxon>
        <taxon>Janibacter</taxon>
    </lineage>
</organism>
<accession>A0AC61U9M2</accession>
<sequence>MPSSDLPSMRQDHPGRLRPARRPGDEGGARQQALPRSLHPDEGGGASRSPLARLFGRG</sequence>
<evidence type="ECO:0000313" key="2">
    <source>
        <dbReference type="Proteomes" id="UP001059663"/>
    </source>
</evidence>
<proteinExistence type="predicted"/>
<gene>
    <name evidence="1" type="ORF">LP422_01245</name>
</gene>
<name>A0AC61U9M2_9MICO</name>
<protein>
    <submittedName>
        <fullName evidence="1">Uncharacterized protein</fullName>
    </submittedName>
</protein>